<keyword evidence="3" id="KW-1185">Reference proteome</keyword>
<feature type="region of interest" description="Disordered" evidence="1">
    <location>
        <begin position="200"/>
        <end position="247"/>
    </location>
</feature>
<protein>
    <submittedName>
        <fullName evidence="2">Transcriptional regulator, LuxR family</fullName>
    </submittedName>
</protein>
<evidence type="ECO:0000256" key="1">
    <source>
        <dbReference type="SAM" id="MobiDB-lite"/>
    </source>
</evidence>
<dbReference type="InterPro" id="IPR014988">
    <property type="entry name" value="Uncharacterised_YqcI/YcgG"/>
</dbReference>
<dbReference type="Proteomes" id="UP000035763">
    <property type="component" value="Unassembled WGS sequence"/>
</dbReference>
<organism evidence="2 3">
    <name type="scientific">Nostocoides australiense Ben110</name>
    <dbReference type="NCBI Taxonomy" id="1193182"/>
    <lineage>
        <taxon>Bacteria</taxon>
        <taxon>Bacillati</taxon>
        <taxon>Actinomycetota</taxon>
        <taxon>Actinomycetes</taxon>
        <taxon>Micrococcales</taxon>
        <taxon>Intrasporangiaceae</taxon>
        <taxon>Nostocoides</taxon>
    </lineage>
</organism>
<dbReference type="RefSeq" id="WP_162213170.1">
    <property type="nucleotide sequence ID" value="NZ_HG764815.1"/>
</dbReference>
<dbReference type="PANTHER" id="PTHR40045:SF1">
    <property type="entry name" value="YQCI_YCGG FAMILY PROTEIN"/>
    <property type="match status" value="1"/>
</dbReference>
<dbReference type="Pfam" id="PF08892">
    <property type="entry name" value="YqcI_YcgG"/>
    <property type="match status" value="1"/>
</dbReference>
<evidence type="ECO:0000313" key="3">
    <source>
        <dbReference type="Proteomes" id="UP000035763"/>
    </source>
</evidence>
<dbReference type="PANTHER" id="PTHR40045">
    <property type="entry name" value="YCGG FAMILY PROTEIN"/>
    <property type="match status" value="1"/>
</dbReference>
<dbReference type="STRING" id="1193182.BN11_580007"/>
<sequence>MTTVERTWPPLNEYLRDIARESLADAGEDAISDAVARMIAHPEYPCLGARSVFRRDAARIVVLDSMADPDAVAQLAVHLEAFSNANRDPEDFVSFIAVFREPVTPTEKDFEARLWQVLQQLHDEDTHPWADGVAADPEAPQFAFSHAGRAYFIVGLHPRASRIARRAPLPTLVFNLHEQFEKLRAEGGFDRMRTAIRRRDTKVQGSVNPMAADHGEASEARQYSGRRVETTWQAPFSPKEIGDDRSG</sequence>
<evidence type="ECO:0000313" key="2">
    <source>
        <dbReference type="EMBL" id="CCH75229.1"/>
    </source>
</evidence>
<dbReference type="EMBL" id="CAJA01000483">
    <property type="protein sequence ID" value="CCH75229.1"/>
    <property type="molecule type" value="Genomic_DNA"/>
</dbReference>
<accession>W6K4L6</accession>
<name>W6K4L6_9MICO</name>
<comment type="caution">
    <text evidence="2">The sequence shown here is derived from an EMBL/GenBank/DDBJ whole genome shotgun (WGS) entry which is preliminary data.</text>
</comment>
<dbReference type="AlphaFoldDB" id="W6K4L6"/>
<reference evidence="2 3" key="1">
    <citation type="journal article" date="2013" name="ISME J.">
        <title>A metabolic model for members of the genus Tetrasphaera involved in enhanced biological phosphorus removal.</title>
        <authorList>
            <person name="Kristiansen R."/>
            <person name="Nguyen H.T.T."/>
            <person name="Saunders A.M."/>
            <person name="Nielsen J.L."/>
            <person name="Wimmer R."/>
            <person name="Le V.Q."/>
            <person name="McIlroy S.J."/>
            <person name="Petrovski S."/>
            <person name="Seviour R.J."/>
            <person name="Calteau A."/>
            <person name="Nielsen K.L."/>
            <person name="Nielsen P.H."/>
        </authorList>
    </citation>
    <scope>NUCLEOTIDE SEQUENCE [LARGE SCALE GENOMIC DNA]</scope>
    <source>
        <strain evidence="2 3">Ben110</strain>
    </source>
</reference>
<dbReference type="NCBIfam" id="NF041366">
    <property type="entry name" value="GntA_guanitoxin"/>
    <property type="match status" value="1"/>
</dbReference>
<proteinExistence type="predicted"/>
<gene>
    <name evidence="2" type="ORF">BN11_580007</name>
</gene>